<sequence length="172" mass="20593">MNQYVLIIIFYIGLIQLTLTGILYYGLYLAIKSDKNRREEVLYSYRDYDFNIFGKKYCLMFIGLLSVFIIPIFGFLYLYWDRLPEGFGFSFMFAFIVAMGLFIVLFFIKHRIDIYNNGIYIGWRFITWKGFEGYTIKNNKIILIGKRGVIIPIHLNYNKKIEDIVKNYLKRI</sequence>
<accession>H1KX47</accession>
<reference evidence="2 3" key="1">
    <citation type="submission" date="2011-09" db="EMBL/GenBank/DDBJ databases">
        <title>The draft genome of Methanotorris formicicus Mc-S-70.</title>
        <authorList>
            <consortium name="US DOE Joint Genome Institute (JGI-PGF)"/>
            <person name="Lucas S."/>
            <person name="Han J."/>
            <person name="Lapidus A."/>
            <person name="Cheng J.-F."/>
            <person name="Goodwin L."/>
            <person name="Pitluck S."/>
            <person name="Peters L."/>
            <person name="Land M.L."/>
            <person name="Hauser L."/>
            <person name="Sieprawska-Lupa M."/>
            <person name="Takai K."/>
            <person name="Miyazaki J."/>
            <person name="Whitman W."/>
            <person name="Woyke T.J."/>
        </authorList>
    </citation>
    <scope>NUCLEOTIDE SEQUENCE [LARGE SCALE GENOMIC DNA]</scope>
    <source>
        <strain evidence="2 3">Mc-S-70</strain>
    </source>
</reference>
<dbReference type="AlphaFoldDB" id="H1KX47"/>
<feature type="transmembrane region" description="Helical" evidence="1">
    <location>
        <begin position="86"/>
        <end position="108"/>
    </location>
</feature>
<gene>
    <name evidence="2" type="ORF">MetfoDRAFT_0370</name>
</gene>
<organism evidence="2 3">
    <name type="scientific">Methanotorris formicicus Mc-S-70</name>
    <dbReference type="NCBI Taxonomy" id="647171"/>
    <lineage>
        <taxon>Archaea</taxon>
        <taxon>Methanobacteriati</taxon>
        <taxon>Methanobacteriota</taxon>
        <taxon>Methanomada group</taxon>
        <taxon>Methanococci</taxon>
        <taxon>Methanococcales</taxon>
        <taxon>Methanocaldococcaceae</taxon>
        <taxon>Methanotorris</taxon>
    </lineage>
</organism>
<feature type="transmembrane region" description="Helical" evidence="1">
    <location>
        <begin position="57"/>
        <end position="80"/>
    </location>
</feature>
<dbReference type="OrthoDB" id="380462at2157"/>
<name>H1KX47_9EURY</name>
<dbReference type="EMBL" id="AGJL01000006">
    <property type="protein sequence ID" value="EHP88572.1"/>
    <property type="molecule type" value="Genomic_DNA"/>
</dbReference>
<protein>
    <recommendedName>
        <fullName evidence="4">DUF5673 domain-containing protein</fullName>
    </recommendedName>
</protein>
<evidence type="ECO:0008006" key="4">
    <source>
        <dbReference type="Google" id="ProtNLM"/>
    </source>
</evidence>
<evidence type="ECO:0000256" key="1">
    <source>
        <dbReference type="SAM" id="Phobius"/>
    </source>
</evidence>
<dbReference type="RefSeq" id="WP_007043816.1">
    <property type="nucleotide sequence ID" value="NZ_AGJL01000006.1"/>
</dbReference>
<dbReference type="STRING" id="647171.MetfoDRAFT_0370"/>
<feature type="transmembrane region" description="Helical" evidence="1">
    <location>
        <begin position="6"/>
        <end position="28"/>
    </location>
</feature>
<evidence type="ECO:0000313" key="3">
    <source>
        <dbReference type="Proteomes" id="UP000003706"/>
    </source>
</evidence>
<keyword evidence="3" id="KW-1185">Reference proteome</keyword>
<evidence type="ECO:0000313" key="2">
    <source>
        <dbReference type="EMBL" id="EHP88572.1"/>
    </source>
</evidence>
<proteinExistence type="predicted"/>
<keyword evidence="1" id="KW-0472">Membrane</keyword>
<dbReference type="Proteomes" id="UP000003706">
    <property type="component" value="Unassembled WGS sequence"/>
</dbReference>
<keyword evidence="1" id="KW-0812">Transmembrane</keyword>
<keyword evidence="1" id="KW-1133">Transmembrane helix</keyword>
<comment type="caution">
    <text evidence="2">The sequence shown here is derived from an EMBL/GenBank/DDBJ whole genome shotgun (WGS) entry which is preliminary data.</text>
</comment>